<evidence type="ECO:0000313" key="2">
    <source>
        <dbReference type="Proteomes" id="UP000320095"/>
    </source>
</evidence>
<dbReference type="InterPro" id="IPR023606">
    <property type="entry name" value="CoA-Trfase_III_dom_1_sf"/>
</dbReference>
<name>A0A502EFU9_9MYCO</name>
<comment type="caution">
    <text evidence="1">The sequence shown here is derived from an EMBL/GenBank/DDBJ whole genome shotgun (WGS) entry which is preliminary data.</text>
</comment>
<dbReference type="Gene3D" id="3.30.1540.10">
    <property type="entry name" value="formyl-coa transferase, domain 3"/>
    <property type="match status" value="2"/>
</dbReference>
<evidence type="ECO:0000313" key="1">
    <source>
        <dbReference type="EMBL" id="TPG36558.1"/>
    </source>
</evidence>
<dbReference type="RefSeq" id="WP_140687241.1">
    <property type="nucleotide sequence ID" value="NZ_RCZG01000001.1"/>
</dbReference>
<dbReference type="Gene3D" id="3.40.50.10540">
    <property type="entry name" value="Crotonobetainyl-coa:carnitine coa-transferase, domain 1"/>
    <property type="match status" value="2"/>
</dbReference>
<gene>
    <name evidence="1" type="ORF">EAH80_00890</name>
</gene>
<dbReference type="PANTHER" id="PTHR48228">
    <property type="entry name" value="SUCCINYL-COA--D-CITRAMALATE COA-TRANSFERASE"/>
    <property type="match status" value="1"/>
</dbReference>
<dbReference type="InterPro" id="IPR003673">
    <property type="entry name" value="CoA-Trfase_fam_III"/>
</dbReference>
<reference evidence="1 2" key="1">
    <citation type="journal article" date="2019" name="Environ. Microbiol.">
        <title>Species interactions and distinct microbial communities in high Arctic permafrost affected cryosols are associated with the CH4 and CO2 gas fluxes.</title>
        <authorList>
            <person name="Altshuler I."/>
            <person name="Hamel J."/>
            <person name="Turney S."/>
            <person name="Magnuson E."/>
            <person name="Levesque R."/>
            <person name="Greer C."/>
            <person name="Whyte L.G."/>
        </authorList>
    </citation>
    <scope>NUCLEOTIDE SEQUENCE [LARGE SCALE GENOMIC DNA]</scope>
    <source>
        <strain evidence="1 2">S5.20</strain>
    </source>
</reference>
<dbReference type="OrthoDB" id="9797653at2"/>
<proteinExistence type="predicted"/>
<organism evidence="1 2">
    <name type="scientific">Mycolicibacterium hodleri</name>
    <dbReference type="NCBI Taxonomy" id="49897"/>
    <lineage>
        <taxon>Bacteria</taxon>
        <taxon>Bacillati</taxon>
        <taxon>Actinomycetota</taxon>
        <taxon>Actinomycetes</taxon>
        <taxon>Mycobacteriales</taxon>
        <taxon>Mycobacteriaceae</taxon>
        <taxon>Mycolicibacterium</taxon>
    </lineage>
</organism>
<dbReference type="InterPro" id="IPR044855">
    <property type="entry name" value="CoA-Trfase_III_dom3_sf"/>
</dbReference>
<dbReference type="AlphaFoldDB" id="A0A502EFU9"/>
<dbReference type="Pfam" id="PF02515">
    <property type="entry name" value="CoA_transf_3"/>
    <property type="match status" value="2"/>
</dbReference>
<accession>A0A502EFU9</accession>
<protein>
    <submittedName>
        <fullName evidence="1">CoA transferase</fullName>
    </submittedName>
</protein>
<dbReference type="InterPro" id="IPR050509">
    <property type="entry name" value="CoA-transferase_III"/>
</dbReference>
<dbReference type="PANTHER" id="PTHR48228:SF5">
    <property type="entry name" value="ALPHA-METHYLACYL-COA RACEMASE"/>
    <property type="match status" value="1"/>
</dbReference>
<dbReference type="EMBL" id="RCZG01000001">
    <property type="protein sequence ID" value="TPG36558.1"/>
    <property type="molecule type" value="Genomic_DNA"/>
</dbReference>
<sequence length="800" mass="84805">MNRILEGLNVLELGSGSAAASIAGVVLADAGARVIKVEPPDGDRLRTENPSGFLVWNRGKDSLIADLRTADGQEELRELARAADVVIEGFAPGTTDGWGIGADALRALNPALIHLSITGFGKSGPYSGLKAYDSLVAAKAGLWARGSWGHRDGPIMFPVPWASYGAAMQSVAGIIGALLVREKTGRGQALDSTLVAGLDPIDYFVSTIVQLMAKKGESTSGDSRSMTGASRFGVLLATRDGRFIQTSTMLPHQGKALCEVAGVGDVVAKDPRFSGLPSFANPDDAQEWEDLLMEAFRAEDFDHWLPLLQASPDIAFEVAVTSEEGLEHPQIVHNGDVIVVEDLNLGPVRQVGPVGHFAKTPIVIERSAPELGVSTGPLVAHDFPKGGEAAPEHPFAGITVVEFGYFYAMPYGTAMLAALGARVIKIEDRNGDPHRNSFGPEVASTKTTAGKESISVDLRTAEGRAIAQAIIAKADAFLTGFRSGVADKMGLGYDELKALNPRLLYVHAAGYGTDGPYAHRALYAQAAQSVAGSFGRQVGYWTDPAQSEGFSVLELQAVVMPHLNQLVDGDSNAALAVLAALSLGLYHQQRTGEGQFVGTSMIGGNAWAYSDDFCSYEGKPPTPLCDSDYYGTSALDRLYEAASGSWVSLAVRSDAEFATLLETLGLDADDRFVSATARAEHDDELVDLLGKAFKQKPAAEWESTLSAARVGCVDVNLLGQPVFTSFDPVLRETGLTVAVEHPLYGEIIRAAPPIAFSETPARVAPPCVRGQHNRSILAELGYSDGDITKFEELNVITAPA</sequence>
<dbReference type="SUPFAM" id="SSF89796">
    <property type="entry name" value="CoA-transferase family III (CaiB/BaiF)"/>
    <property type="match status" value="2"/>
</dbReference>
<dbReference type="GO" id="GO:0016740">
    <property type="term" value="F:transferase activity"/>
    <property type="evidence" value="ECO:0007669"/>
    <property type="project" value="UniProtKB-KW"/>
</dbReference>
<keyword evidence="1" id="KW-0808">Transferase</keyword>
<dbReference type="Proteomes" id="UP000320095">
    <property type="component" value="Unassembled WGS sequence"/>
</dbReference>
<keyword evidence="2" id="KW-1185">Reference proteome</keyword>